<dbReference type="Proteomes" id="UP001304125">
    <property type="component" value="Chromosome"/>
</dbReference>
<organism evidence="2 4">
    <name type="scientific">Demequina capsici</name>
    <dbReference type="NCBI Taxonomy" id="3075620"/>
    <lineage>
        <taxon>Bacteria</taxon>
        <taxon>Bacillati</taxon>
        <taxon>Actinomycetota</taxon>
        <taxon>Actinomycetes</taxon>
        <taxon>Micrococcales</taxon>
        <taxon>Demequinaceae</taxon>
        <taxon>Demequina</taxon>
    </lineage>
</organism>
<name>A0AA96J965_9MICO</name>
<keyword evidence="1" id="KW-0812">Transmembrane</keyword>
<evidence type="ECO:0000313" key="2">
    <source>
        <dbReference type="EMBL" id="WNM23206.1"/>
    </source>
</evidence>
<dbReference type="RefSeq" id="WP_313495937.1">
    <property type="nucleotide sequence ID" value="NZ_CP134879.1"/>
</dbReference>
<dbReference type="NCBIfam" id="NF040511">
    <property type="entry name" value="membrane_GPGG"/>
    <property type="match status" value="1"/>
</dbReference>
<feature type="transmembrane region" description="Helical" evidence="1">
    <location>
        <begin position="6"/>
        <end position="22"/>
    </location>
</feature>
<gene>
    <name evidence="2" type="ORF">RN606_07465</name>
    <name evidence="3" type="ORF">RN607_07705</name>
</gene>
<dbReference type="InterPro" id="IPR047891">
    <property type="entry name" value="GPGG_membr"/>
</dbReference>
<dbReference type="EMBL" id="CP134880">
    <property type="protein sequence ID" value="WNM26085.1"/>
    <property type="molecule type" value="Genomic_DNA"/>
</dbReference>
<evidence type="ECO:0000313" key="3">
    <source>
        <dbReference type="EMBL" id="WNM26085.1"/>
    </source>
</evidence>
<protein>
    <submittedName>
        <fullName evidence="2">GPGG-motif small membrane protein</fullName>
    </submittedName>
</protein>
<sequence length="48" mass="5286">MWDFILWIAALIIGIIGVVRIFQRQILWGIVLIVIALLIGPGGVSLLT</sequence>
<accession>A0AA96J972</accession>
<dbReference type="KEGG" id="dcp:RN607_07705"/>
<dbReference type="Proteomes" id="UP001303408">
    <property type="component" value="Chromosome"/>
</dbReference>
<feature type="transmembrane region" description="Helical" evidence="1">
    <location>
        <begin position="27"/>
        <end position="47"/>
    </location>
</feature>
<proteinExistence type="predicted"/>
<dbReference type="AlphaFoldDB" id="A0AA96J965"/>
<evidence type="ECO:0000313" key="4">
    <source>
        <dbReference type="Proteomes" id="UP001304125"/>
    </source>
</evidence>
<keyword evidence="1" id="KW-0472">Membrane</keyword>
<keyword evidence="1" id="KW-1133">Transmembrane helix</keyword>
<evidence type="ECO:0000256" key="1">
    <source>
        <dbReference type="SAM" id="Phobius"/>
    </source>
</evidence>
<accession>A0AA96J965</accession>
<keyword evidence="4" id="KW-1185">Reference proteome</keyword>
<dbReference type="EMBL" id="CP134879">
    <property type="protein sequence ID" value="WNM23206.1"/>
    <property type="molecule type" value="Genomic_DNA"/>
</dbReference>
<reference evidence="2 4" key="1">
    <citation type="submission" date="2023-09" db="EMBL/GenBank/DDBJ databases">
        <title>Demequina sp. a novel bacteria isolated from Capsicum annuum.</title>
        <authorList>
            <person name="Humaira Z."/>
            <person name="Lee J."/>
            <person name="Cho D."/>
        </authorList>
    </citation>
    <scope>NUCLEOTIDE SEQUENCE [LARGE SCALE GENOMIC DNA]</scope>
    <source>
        <strain evidence="2 4">OYTSA14</strain>
        <strain evidence="3">PMTSA13</strain>
    </source>
</reference>